<dbReference type="EMBL" id="BAAAGS010000003">
    <property type="protein sequence ID" value="GAA0511404.1"/>
    <property type="molecule type" value="Genomic_DNA"/>
</dbReference>
<dbReference type="Proteomes" id="UP001500729">
    <property type="component" value="Unassembled WGS sequence"/>
</dbReference>
<dbReference type="InterPro" id="IPR001437">
    <property type="entry name" value="Tscrpt_elong_fac_GreA/B_C"/>
</dbReference>
<protein>
    <submittedName>
        <fullName evidence="3">GreA/GreB family elongation factor</fullName>
    </submittedName>
</protein>
<keyword evidence="4" id="KW-1185">Reference proteome</keyword>
<dbReference type="SUPFAM" id="SSF54534">
    <property type="entry name" value="FKBP-like"/>
    <property type="match status" value="1"/>
</dbReference>
<feature type="domain" description="Transcription elongation factor GreA/GreB C-terminal" evidence="2">
    <location>
        <begin position="87"/>
        <end position="155"/>
    </location>
</feature>
<dbReference type="Gene3D" id="3.10.50.30">
    <property type="entry name" value="Transcription elongation factor, GreA/GreB, C-terminal domain"/>
    <property type="match status" value="1"/>
</dbReference>
<feature type="compositionally biased region" description="Basic and acidic residues" evidence="1">
    <location>
        <begin position="10"/>
        <end position="22"/>
    </location>
</feature>
<feature type="compositionally biased region" description="Basic and acidic residues" evidence="1">
    <location>
        <begin position="29"/>
        <end position="46"/>
    </location>
</feature>
<evidence type="ECO:0000313" key="3">
    <source>
        <dbReference type="EMBL" id="GAA0511404.1"/>
    </source>
</evidence>
<accession>A0ABN1C463</accession>
<evidence type="ECO:0000313" key="4">
    <source>
        <dbReference type="Proteomes" id="UP001500729"/>
    </source>
</evidence>
<sequence>MSSSGPDLPPEARARLEEEARSLRAQRRHLAEELSQRDPVGDRGDDSLALEGADELAWYDDRIAALERRLTGRGRRAGQGAEGLPPGTEVRVRFEDGTVQELRVVGIPEEVPEGEEDQTMTSDSPLALALAGGSAGTDVTYSTPDGPARVHLLDVRLPSRGG</sequence>
<dbReference type="InterPro" id="IPR023459">
    <property type="entry name" value="Tscrpt_elong_fac_GreA/B_fam"/>
</dbReference>
<evidence type="ECO:0000259" key="2">
    <source>
        <dbReference type="Pfam" id="PF01272"/>
    </source>
</evidence>
<name>A0ABN1C463_SACER</name>
<dbReference type="GO" id="GO:0003746">
    <property type="term" value="F:translation elongation factor activity"/>
    <property type="evidence" value="ECO:0007669"/>
    <property type="project" value="UniProtKB-KW"/>
</dbReference>
<dbReference type="PIRSF" id="PIRSF006092">
    <property type="entry name" value="GreA_GreB"/>
    <property type="match status" value="1"/>
</dbReference>
<feature type="region of interest" description="Disordered" evidence="1">
    <location>
        <begin position="1"/>
        <end position="48"/>
    </location>
</feature>
<comment type="caution">
    <text evidence="3">The sequence shown here is derived from an EMBL/GenBank/DDBJ whole genome shotgun (WGS) entry which is preliminary data.</text>
</comment>
<gene>
    <name evidence="3" type="ORF">GCM10009533_07850</name>
</gene>
<proteinExistence type="predicted"/>
<evidence type="ECO:0000256" key="1">
    <source>
        <dbReference type="SAM" id="MobiDB-lite"/>
    </source>
</evidence>
<dbReference type="InterPro" id="IPR036953">
    <property type="entry name" value="GreA/GreB_C_sf"/>
</dbReference>
<organism evidence="3 4">
    <name type="scientific">Saccharopolyspora erythraea</name>
    <name type="common">Streptomyces erythraeus</name>
    <dbReference type="NCBI Taxonomy" id="1836"/>
    <lineage>
        <taxon>Bacteria</taxon>
        <taxon>Bacillati</taxon>
        <taxon>Actinomycetota</taxon>
        <taxon>Actinomycetes</taxon>
        <taxon>Pseudonocardiales</taxon>
        <taxon>Pseudonocardiaceae</taxon>
        <taxon>Saccharopolyspora</taxon>
    </lineage>
</organism>
<keyword evidence="3" id="KW-0251">Elongation factor</keyword>
<reference evidence="3 4" key="1">
    <citation type="journal article" date="2019" name="Int. J. Syst. Evol. Microbiol.">
        <title>The Global Catalogue of Microorganisms (GCM) 10K type strain sequencing project: providing services to taxonomists for standard genome sequencing and annotation.</title>
        <authorList>
            <consortium name="The Broad Institute Genomics Platform"/>
            <consortium name="The Broad Institute Genome Sequencing Center for Infectious Disease"/>
            <person name="Wu L."/>
            <person name="Ma J."/>
        </authorList>
    </citation>
    <scope>NUCLEOTIDE SEQUENCE [LARGE SCALE GENOMIC DNA]</scope>
    <source>
        <strain evidence="3 4">JCM 10303</strain>
    </source>
</reference>
<keyword evidence="3" id="KW-0648">Protein biosynthesis</keyword>
<dbReference type="NCBIfam" id="NF004548">
    <property type="entry name" value="PRK05892.1"/>
    <property type="match status" value="1"/>
</dbReference>
<dbReference type="RefSeq" id="WP_009949547.1">
    <property type="nucleotide sequence ID" value="NZ_BAAAGS010000003.1"/>
</dbReference>
<dbReference type="Pfam" id="PF01272">
    <property type="entry name" value="GreA_GreB"/>
    <property type="match status" value="1"/>
</dbReference>